<evidence type="ECO:0000313" key="7">
    <source>
        <dbReference type="EMBL" id="AMG72848.1"/>
    </source>
</evidence>
<keyword evidence="8" id="KW-1185">Reference proteome</keyword>
<dbReference type="GO" id="GO:0017172">
    <property type="term" value="F:cysteine dioxygenase activity"/>
    <property type="evidence" value="ECO:0007669"/>
    <property type="project" value="UniProtKB-EC"/>
</dbReference>
<evidence type="ECO:0000313" key="8">
    <source>
        <dbReference type="Proteomes" id="UP000058599"/>
    </source>
</evidence>
<feature type="binding site" evidence="6">
    <location>
        <position position="139"/>
    </location>
    <ligand>
        <name>Fe cation</name>
        <dbReference type="ChEBI" id="CHEBI:24875"/>
        <note>catalytic</note>
    </ligand>
</feature>
<sequence>MNAALPIARWNRFIAQFTEAVDGWNRRPDLDRGASLLSDLVARDDWLPAPFALPDSRSYRQYLLHLDPRARFSVVSFVWAAGQSTPIHDHCTWGLVGMLRGREASQGFHRRQGSLVAGGTQILHPGDVAVLDPETGDIHRVSNAAETASVSIHVYGGDIGRIERHIYTIDGQRRSFVSDYSAAHVPDDWPGSLPQ</sequence>
<gene>
    <name evidence="7" type="ORF">SGRAN_0452</name>
</gene>
<reference evidence="7 8" key="1">
    <citation type="journal article" date="2016" name="BMC Genomics">
        <title>Genomic analysis of the nitrate-respiring Sphingopyxis granuli (formerly Sphingomonas macrogoltabida) strain TFA.</title>
        <authorList>
            <person name="Garcia-Romero I."/>
            <person name="Perez-Pulido A.J."/>
            <person name="Gonzalez-Flores Y.E."/>
            <person name="Reyes-Ramirez F."/>
            <person name="Santero E."/>
            <person name="Floriano B."/>
        </authorList>
    </citation>
    <scope>NUCLEOTIDE SEQUENCE [LARGE SCALE GENOMIC DNA]</scope>
    <source>
        <strain evidence="7 8">TFA</strain>
    </source>
</reference>
<dbReference type="EC" id="1.13.11.20" evidence="7"/>
<dbReference type="Gene3D" id="1.20.5.440">
    <property type="entry name" value="ATP synthase delta/epsilon subunit, C-terminal domain"/>
    <property type="match status" value="1"/>
</dbReference>
<feature type="binding site" evidence="6">
    <location>
        <position position="90"/>
    </location>
    <ligand>
        <name>Fe cation</name>
        <dbReference type="ChEBI" id="CHEBI:24875"/>
        <note>catalytic</note>
    </ligand>
</feature>
<accession>A0AA86L1V8</accession>
<protein>
    <submittedName>
        <fullName evidence="7">Cysteine dioxygenase type I</fullName>
        <ecNumber evidence="7">1.13.11.20</ecNumber>
    </submittedName>
</protein>
<dbReference type="InterPro" id="IPR014710">
    <property type="entry name" value="RmlC-like_jellyroll"/>
</dbReference>
<dbReference type="InterPro" id="IPR010300">
    <property type="entry name" value="CDO_1"/>
</dbReference>
<name>A0AA86L1V8_9SPHN</name>
<evidence type="ECO:0000256" key="1">
    <source>
        <dbReference type="ARBA" id="ARBA00006622"/>
    </source>
</evidence>
<evidence type="ECO:0000256" key="2">
    <source>
        <dbReference type="ARBA" id="ARBA00022723"/>
    </source>
</evidence>
<evidence type="ECO:0000256" key="5">
    <source>
        <dbReference type="ARBA" id="ARBA00023004"/>
    </source>
</evidence>
<proteinExistence type="inferred from homology"/>
<dbReference type="RefSeq" id="WP_067180430.1">
    <property type="nucleotide sequence ID" value="NZ_CP012199.1"/>
</dbReference>
<evidence type="ECO:0000256" key="3">
    <source>
        <dbReference type="ARBA" id="ARBA00022964"/>
    </source>
</evidence>
<evidence type="ECO:0000256" key="4">
    <source>
        <dbReference type="ARBA" id="ARBA00023002"/>
    </source>
</evidence>
<keyword evidence="4 7" id="KW-0560">Oxidoreductase</keyword>
<dbReference type="Gene3D" id="2.60.120.10">
    <property type="entry name" value="Jelly Rolls"/>
    <property type="match status" value="1"/>
</dbReference>
<dbReference type="AlphaFoldDB" id="A0AA86L1V8"/>
<keyword evidence="2 6" id="KW-0479">Metal-binding</keyword>
<keyword evidence="3 7" id="KW-0223">Dioxygenase</keyword>
<keyword evidence="5 6" id="KW-0408">Iron</keyword>
<feature type="binding site" evidence="6">
    <location>
        <position position="88"/>
    </location>
    <ligand>
        <name>Fe cation</name>
        <dbReference type="ChEBI" id="CHEBI:24875"/>
        <note>catalytic</note>
    </ligand>
</feature>
<evidence type="ECO:0000256" key="6">
    <source>
        <dbReference type="PIRSR" id="PIRSR610300-51"/>
    </source>
</evidence>
<dbReference type="PANTHER" id="PTHR12918">
    <property type="entry name" value="CYSTEINE DIOXYGENASE"/>
    <property type="match status" value="1"/>
</dbReference>
<dbReference type="SUPFAM" id="SSF51182">
    <property type="entry name" value="RmlC-like cupins"/>
    <property type="match status" value="1"/>
</dbReference>
<organism evidence="7 8">
    <name type="scientific">Sphingopyxis granuli</name>
    <dbReference type="NCBI Taxonomy" id="267128"/>
    <lineage>
        <taxon>Bacteria</taxon>
        <taxon>Pseudomonadati</taxon>
        <taxon>Pseudomonadota</taxon>
        <taxon>Alphaproteobacteria</taxon>
        <taxon>Sphingomonadales</taxon>
        <taxon>Sphingomonadaceae</taxon>
        <taxon>Sphingopyxis</taxon>
    </lineage>
</organism>
<comment type="similarity">
    <text evidence="1">Belongs to the cysteine dioxygenase family.</text>
</comment>
<dbReference type="KEGG" id="sgi:SGRAN_0452"/>
<dbReference type="InterPro" id="IPR011051">
    <property type="entry name" value="RmlC_Cupin_sf"/>
</dbReference>
<dbReference type="PANTHER" id="PTHR12918:SF1">
    <property type="entry name" value="CYSTEINE DIOXYGENASE TYPE 1"/>
    <property type="match status" value="1"/>
</dbReference>
<dbReference type="Proteomes" id="UP000058599">
    <property type="component" value="Chromosome"/>
</dbReference>
<dbReference type="EMBL" id="CP012199">
    <property type="protein sequence ID" value="AMG72848.1"/>
    <property type="molecule type" value="Genomic_DNA"/>
</dbReference>
<dbReference type="GO" id="GO:0008198">
    <property type="term" value="F:ferrous iron binding"/>
    <property type="evidence" value="ECO:0007669"/>
    <property type="project" value="TreeGrafter"/>
</dbReference>
<dbReference type="CDD" id="cd10548">
    <property type="entry name" value="cupin_CDO"/>
    <property type="match status" value="1"/>
</dbReference>